<feature type="transmembrane region" description="Helical" evidence="5">
    <location>
        <begin position="58"/>
        <end position="78"/>
    </location>
</feature>
<keyword evidence="2" id="KW-0201">Cytochrome c-type biogenesis</keyword>
<protein>
    <submittedName>
        <fullName evidence="7">Thioredoxin</fullName>
    </submittedName>
</protein>
<evidence type="ECO:0000256" key="4">
    <source>
        <dbReference type="ARBA" id="ARBA00023284"/>
    </source>
</evidence>
<evidence type="ECO:0000259" key="6">
    <source>
        <dbReference type="PROSITE" id="PS51352"/>
    </source>
</evidence>
<dbReference type="InterPro" id="IPR050553">
    <property type="entry name" value="Thioredoxin_ResA/DsbE_sf"/>
</dbReference>
<keyword evidence="5" id="KW-1133">Transmembrane helix</keyword>
<dbReference type="EMBL" id="MAHX01000021">
    <property type="protein sequence ID" value="OPC61158.1"/>
    <property type="molecule type" value="Genomic_DNA"/>
</dbReference>
<dbReference type="InterPro" id="IPR036249">
    <property type="entry name" value="Thioredoxin-like_sf"/>
</dbReference>
<feature type="transmembrane region" description="Helical" evidence="5">
    <location>
        <begin position="182"/>
        <end position="201"/>
    </location>
</feature>
<dbReference type="PROSITE" id="PS51352">
    <property type="entry name" value="THIOREDOXIN_2"/>
    <property type="match status" value="1"/>
</dbReference>
<sequence>MKKLLIATQVEWLKTKGLGLVYLAIAIGAVMPVLGFISDFFRDHNPDAATLKYPVIETAIQDSLKGFVMFFFLLYIIISANRIAQTDHKNGGWLLMETQPVSKLNIYMAKYINLVIMSFICAVSFLLVTALVAVAQYYIYPDPAKILDLNFIWSAETLFRIMVSALGIIALQLMISVIISGFIWPFLLGILGLILNIFSLVQRINIEYSPYNVFYIMSKNNNVRSLNHLVSYSEYLSLFWMLVFLIAGYFWYAKKGFHSAFISDKKSLFISIFAVIIFGGIFFTMTKPVIPKVNPALTSITGKFETDVKIDSVRVFTKDFHKKIAAIPVTNNQFKWETKENLPMDEYVLEFGNKKYPLVFGKGDWFDLFFRLNATKMLSYVKSNRKAEQNYLDTEEDFAGNFQYQLDNKEFKNPQEFYNKIQKEWDDSKKYLSKFSTSENFGLSNEFKEYRKQLLAIKFISNIENYRKISDAAAAPEELMNELQNTVKNPVRLLKKNDNYLDYRLNQLMAGQANAEGNDSLIFNKLNALPAGIEKDRLVGTQLYKSLELKSDSASRNNLFRSEIGYIEDKEVKQYLKNKLTALNQSQKGMLFPDLSFTDHAGKAQKLSQFRGKYVIIDLWATWCQPCLEIRPAFEARERSYKYYQNIKFISISVDQDQQRWKNFLKTKPSKTLQWHLADSNKFVMEYGIQGIPRFIILDPEGKIYNMNAPSPNEDNFVEIMNQIKKD</sequence>
<dbReference type="Proteomes" id="UP000190813">
    <property type="component" value="Unassembled WGS sequence"/>
</dbReference>
<evidence type="ECO:0000256" key="3">
    <source>
        <dbReference type="ARBA" id="ARBA00023157"/>
    </source>
</evidence>
<dbReference type="InterPro" id="IPR012336">
    <property type="entry name" value="Thioredoxin-like_fold"/>
</dbReference>
<feature type="domain" description="Thioredoxin" evidence="6">
    <location>
        <begin position="586"/>
        <end position="726"/>
    </location>
</feature>
<feature type="transmembrane region" description="Helical" evidence="5">
    <location>
        <begin position="111"/>
        <end position="139"/>
    </location>
</feature>
<gene>
    <name evidence="7" type="ORF">BAZ10_11890</name>
</gene>
<name>A0A1T3M915_9FLAO</name>
<dbReference type="RefSeq" id="WP_078773207.1">
    <property type="nucleotide sequence ID" value="NZ_CBCSBR010000044.1"/>
</dbReference>
<keyword evidence="3" id="KW-1015">Disulfide bond</keyword>
<feature type="transmembrane region" description="Helical" evidence="5">
    <location>
        <begin position="151"/>
        <end position="175"/>
    </location>
</feature>
<proteinExistence type="predicted"/>
<dbReference type="Gene3D" id="3.40.30.10">
    <property type="entry name" value="Glutaredoxin"/>
    <property type="match status" value="1"/>
</dbReference>
<dbReference type="InterPro" id="IPR013766">
    <property type="entry name" value="Thioredoxin_domain"/>
</dbReference>
<dbReference type="PANTHER" id="PTHR42852">
    <property type="entry name" value="THIOL:DISULFIDE INTERCHANGE PROTEIN DSBE"/>
    <property type="match status" value="1"/>
</dbReference>
<comment type="subcellular location">
    <subcellularLocation>
        <location evidence="1">Cell envelope</location>
    </subcellularLocation>
</comment>
<keyword evidence="5" id="KW-0472">Membrane</keyword>
<dbReference type="GO" id="GO:0017004">
    <property type="term" value="P:cytochrome complex assembly"/>
    <property type="evidence" value="ECO:0007669"/>
    <property type="project" value="UniProtKB-KW"/>
</dbReference>
<dbReference type="PANTHER" id="PTHR42852:SF6">
    <property type="entry name" value="THIOL:DISULFIDE INTERCHANGE PROTEIN DSBE"/>
    <property type="match status" value="1"/>
</dbReference>
<dbReference type="Pfam" id="PF13905">
    <property type="entry name" value="Thioredoxin_8"/>
    <property type="match status" value="1"/>
</dbReference>
<dbReference type="GO" id="GO:0030313">
    <property type="term" value="C:cell envelope"/>
    <property type="evidence" value="ECO:0007669"/>
    <property type="project" value="UniProtKB-SubCell"/>
</dbReference>
<dbReference type="SUPFAM" id="SSF52833">
    <property type="entry name" value="Thioredoxin-like"/>
    <property type="match status" value="1"/>
</dbReference>
<dbReference type="Pfam" id="PF12730">
    <property type="entry name" value="ABC2_membrane_4"/>
    <property type="match status" value="1"/>
</dbReference>
<evidence type="ECO:0000313" key="7">
    <source>
        <dbReference type="EMBL" id="OPC61158.1"/>
    </source>
</evidence>
<reference evidence="7 8" key="1">
    <citation type="submission" date="2016-06" db="EMBL/GenBank/DDBJ databases">
        <title>Revisiting the taxonomy of the Elizabethkingia Genus based on Whole-Genome Sequencing, Optical Mapping, and MALDI-TOF.</title>
        <authorList>
            <person name="Nicholson A.C."/>
        </authorList>
    </citation>
    <scope>NUCLEOTIDE SEQUENCE [LARGE SCALE GENOMIC DNA]</scope>
    <source>
        <strain evidence="7 8">G4070</strain>
    </source>
</reference>
<keyword evidence="5" id="KW-0812">Transmembrane</keyword>
<keyword evidence="4" id="KW-0676">Redox-active center</keyword>
<dbReference type="CDD" id="cd21809">
    <property type="entry name" value="ABC-2_lan_permease-like"/>
    <property type="match status" value="1"/>
</dbReference>
<evidence type="ECO:0000256" key="5">
    <source>
        <dbReference type="SAM" id="Phobius"/>
    </source>
</evidence>
<keyword evidence="8" id="KW-1185">Reference proteome</keyword>
<organism evidence="7 8">
    <name type="scientific">Elizabethkingia occulta</name>
    <dbReference type="NCBI Taxonomy" id="1867263"/>
    <lineage>
        <taxon>Bacteria</taxon>
        <taxon>Pseudomonadati</taxon>
        <taxon>Bacteroidota</taxon>
        <taxon>Flavobacteriia</taxon>
        <taxon>Flavobacteriales</taxon>
        <taxon>Weeksellaceae</taxon>
        <taxon>Elizabethkingia</taxon>
    </lineage>
</organism>
<dbReference type="AlphaFoldDB" id="A0A1T3M915"/>
<feature type="transmembrane region" description="Helical" evidence="5">
    <location>
        <begin position="268"/>
        <end position="285"/>
    </location>
</feature>
<feature type="transmembrane region" description="Helical" evidence="5">
    <location>
        <begin position="235"/>
        <end position="252"/>
    </location>
</feature>
<dbReference type="CDD" id="cd02966">
    <property type="entry name" value="TlpA_like_family"/>
    <property type="match status" value="1"/>
</dbReference>
<comment type="caution">
    <text evidence="7">The sequence shown here is derived from an EMBL/GenBank/DDBJ whole genome shotgun (WGS) entry which is preliminary data.</text>
</comment>
<evidence type="ECO:0000256" key="1">
    <source>
        <dbReference type="ARBA" id="ARBA00004196"/>
    </source>
</evidence>
<feature type="transmembrane region" description="Helical" evidence="5">
    <location>
        <begin position="20"/>
        <end position="38"/>
    </location>
</feature>
<evidence type="ECO:0000313" key="8">
    <source>
        <dbReference type="Proteomes" id="UP000190813"/>
    </source>
</evidence>
<accession>A0A1T3M915</accession>
<evidence type="ECO:0000256" key="2">
    <source>
        <dbReference type="ARBA" id="ARBA00022748"/>
    </source>
</evidence>